<protein>
    <recommendedName>
        <fullName evidence="5">Type IV secretion system protein VirB2</fullName>
    </recommendedName>
</protein>
<dbReference type="EMBL" id="QFOT01000205">
    <property type="protein sequence ID" value="PZP53009.1"/>
    <property type="molecule type" value="Genomic_DNA"/>
</dbReference>
<evidence type="ECO:0000313" key="4">
    <source>
        <dbReference type="Proteomes" id="UP000249739"/>
    </source>
</evidence>
<dbReference type="AlphaFoldDB" id="A0A2W5HGY1"/>
<keyword evidence="1" id="KW-0472">Membrane</keyword>
<keyword evidence="2" id="KW-0732">Signal</keyword>
<dbReference type="Proteomes" id="UP000249739">
    <property type="component" value="Unassembled WGS sequence"/>
</dbReference>
<name>A0A2W5HGY1_9BACT</name>
<sequence>MRRIMNISISRTAVLLTAFAIFFMSKDAHAATALFDSGTNFLSALENLLTSTWARIIAIIAVVVLGFAWMFGRISMQLALSVIGGVILVFGAPAIVDSISGSL</sequence>
<feature type="transmembrane region" description="Helical" evidence="1">
    <location>
        <begin position="54"/>
        <end position="71"/>
    </location>
</feature>
<organism evidence="3 4">
    <name type="scientific">Micavibrio aeruginosavorus</name>
    <dbReference type="NCBI Taxonomy" id="349221"/>
    <lineage>
        <taxon>Bacteria</taxon>
        <taxon>Pseudomonadati</taxon>
        <taxon>Bdellovibrionota</taxon>
        <taxon>Bdellovibrionia</taxon>
        <taxon>Bdellovibrionales</taxon>
        <taxon>Pseudobdellovibrionaceae</taxon>
        <taxon>Micavibrio</taxon>
    </lineage>
</organism>
<dbReference type="Pfam" id="PF04956">
    <property type="entry name" value="TrbC"/>
    <property type="match status" value="1"/>
</dbReference>
<evidence type="ECO:0000313" key="3">
    <source>
        <dbReference type="EMBL" id="PZP53009.1"/>
    </source>
</evidence>
<feature type="chain" id="PRO_5016120413" description="Type IV secretion system protein VirB2" evidence="2">
    <location>
        <begin position="31"/>
        <end position="103"/>
    </location>
</feature>
<feature type="transmembrane region" description="Helical" evidence="1">
    <location>
        <begin position="78"/>
        <end position="96"/>
    </location>
</feature>
<keyword evidence="1" id="KW-0812">Transmembrane</keyword>
<evidence type="ECO:0008006" key="5">
    <source>
        <dbReference type="Google" id="ProtNLM"/>
    </source>
</evidence>
<feature type="signal peptide" evidence="2">
    <location>
        <begin position="1"/>
        <end position="30"/>
    </location>
</feature>
<keyword evidence="1" id="KW-1133">Transmembrane helix</keyword>
<evidence type="ECO:0000256" key="2">
    <source>
        <dbReference type="SAM" id="SignalP"/>
    </source>
</evidence>
<dbReference type="InterPro" id="IPR007039">
    <property type="entry name" value="TrbC/VirB2"/>
</dbReference>
<gene>
    <name evidence="3" type="ORF">DI586_11465</name>
</gene>
<comment type="caution">
    <text evidence="3">The sequence shown here is derived from an EMBL/GenBank/DDBJ whole genome shotgun (WGS) entry which is preliminary data.</text>
</comment>
<reference evidence="3 4" key="1">
    <citation type="submission" date="2017-08" db="EMBL/GenBank/DDBJ databases">
        <title>Infants hospitalized years apart are colonized by the same room-sourced microbial strains.</title>
        <authorList>
            <person name="Brooks B."/>
            <person name="Olm M.R."/>
            <person name="Firek B.A."/>
            <person name="Baker R."/>
            <person name="Thomas B.C."/>
            <person name="Morowitz M.J."/>
            <person name="Banfield J.F."/>
        </authorList>
    </citation>
    <scope>NUCLEOTIDE SEQUENCE [LARGE SCALE GENOMIC DNA]</scope>
    <source>
        <strain evidence="3">S2_006_000_R2_64</strain>
    </source>
</reference>
<accession>A0A2W5HGY1</accession>
<proteinExistence type="predicted"/>
<evidence type="ECO:0000256" key="1">
    <source>
        <dbReference type="SAM" id="Phobius"/>
    </source>
</evidence>